<keyword evidence="4" id="KW-0249">Electron transport</keyword>
<dbReference type="GO" id="GO:0046872">
    <property type="term" value="F:metal ion binding"/>
    <property type="evidence" value="ECO:0007669"/>
    <property type="project" value="UniProtKB-KW"/>
</dbReference>
<accession>A0A2A4HWI1</accession>
<keyword evidence="3 6" id="KW-0479">Metal-binding</keyword>
<keyword evidence="2 6" id="KW-0349">Heme</keyword>
<proteinExistence type="predicted"/>
<evidence type="ECO:0000256" key="5">
    <source>
        <dbReference type="ARBA" id="ARBA00023004"/>
    </source>
</evidence>
<keyword evidence="9" id="KW-1185">Reference proteome</keyword>
<dbReference type="Proteomes" id="UP000218784">
    <property type="component" value="Unassembled WGS sequence"/>
</dbReference>
<sequence length="361" mass="38560">MTIRLTWKRIAAVLAGLAAAGLLFAWSGIFNIAASSGHWAISDWFLHWTMRNSVKTHAWFDSPEDVIATDGQLVSAAGHFAAACATCHGAPGQRPSPVMQKATPPAPDLTDAALKDKWTDAQLFYILRHGVKFTGMPAWGAAGRDDEIRRMVAFLRRLPALSPAQYRALSGMATGAGTTDPRALGGDVLAGCVACHGADGRGRGQGDIPVLGGQDPRYLERALRDYASGARASAVMANAAATLTPEDRRALARHFAALPGLGDAVPAGGDERVRTIVTRGLPERQLPACAGCHAPGKAQPVLAGQRASYLAQRLRQWRHDDKTIDARQPQDAMAVIARRIPDDMVEPLARYFAGAEAPLRR</sequence>
<dbReference type="InterPro" id="IPR036909">
    <property type="entry name" value="Cyt_c-like_dom_sf"/>
</dbReference>
<dbReference type="SUPFAM" id="SSF46626">
    <property type="entry name" value="Cytochrome c"/>
    <property type="match status" value="3"/>
</dbReference>
<dbReference type="RefSeq" id="WP_066486522.1">
    <property type="nucleotide sequence ID" value="NZ_JAIEOT010000030.1"/>
</dbReference>
<dbReference type="GO" id="GO:0020037">
    <property type="term" value="F:heme binding"/>
    <property type="evidence" value="ECO:0007669"/>
    <property type="project" value="InterPro"/>
</dbReference>
<keyword evidence="5 6" id="KW-0408">Iron</keyword>
<evidence type="ECO:0000313" key="8">
    <source>
        <dbReference type="EMBL" id="PCG08353.1"/>
    </source>
</evidence>
<feature type="domain" description="Cytochrome c" evidence="7">
    <location>
        <begin position="180"/>
        <end position="259"/>
    </location>
</feature>
<dbReference type="PANTHER" id="PTHR33751">
    <property type="entry name" value="CBB3-TYPE CYTOCHROME C OXIDASE SUBUNIT FIXP"/>
    <property type="match status" value="1"/>
</dbReference>
<comment type="caution">
    <text evidence="8">The sequence shown here is derived from an EMBL/GenBank/DDBJ whole genome shotgun (WGS) entry which is preliminary data.</text>
</comment>
<dbReference type="PROSITE" id="PS51007">
    <property type="entry name" value="CYTC"/>
    <property type="match status" value="3"/>
</dbReference>
<reference evidence="8 9" key="1">
    <citation type="submission" date="2017-09" db="EMBL/GenBank/DDBJ databases">
        <title>Sphingomonas ginsenosidimutans KACC 14949, whole genome shotgun sequence.</title>
        <authorList>
            <person name="Feng G."/>
            <person name="Zhu H."/>
        </authorList>
    </citation>
    <scope>NUCLEOTIDE SEQUENCE [LARGE SCALE GENOMIC DNA]</scope>
    <source>
        <strain evidence="8 9">KACC 14949</strain>
    </source>
</reference>
<dbReference type="InterPro" id="IPR050597">
    <property type="entry name" value="Cytochrome_c_Oxidase_Subunit"/>
</dbReference>
<evidence type="ECO:0000259" key="7">
    <source>
        <dbReference type="PROSITE" id="PS51007"/>
    </source>
</evidence>
<evidence type="ECO:0000256" key="1">
    <source>
        <dbReference type="ARBA" id="ARBA00022448"/>
    </source>
</evidence>
<evidence type="ECO:0000256" key="4">
    <source>
        <dbReference type="ARBA" id="ARBA00022982"/>
    </source>
</evidence>
<gene>
    <name evidence="8" type="ORF">COA17_13360</name>
</gene>
<dbReference type="PANTHER" id="PTHR33751:SF9">
    <property type="entry name" value="CYTOCHROME C4"/>
    <property type="match status" value="1"/>
</dbReference>
<evidence type="ECO:0000256" key="3">
    <source>
        <dbReference type="ARBA" id="ARBA00022723"/>
    </source>
</evidence>
<dbReference type="Pfam" id="PF13442">
    <property type="entry name" value="Cytochrome_CBB3"/>
    <property type="match status" value="1"/>
</dbReference>
<organism evidence="8 9">
    <name type="scientific">Sphingomonas ginsenosidimutans</name>
    <dbReference type="NCBI Taxonomy" id="862134"/>
    <lineage>
        <taxon>Bacteria</taxon>
        <taxon>Pseudomonadati</taxon>
        <taxon>Pseudomonadota</taxon>
        <taxon>Alphaproteobacteria</taxon>
        <taxon>Sphingomonadales</taxon>
        <taxon>Sphingomonadaceae</taxon>
        <taxon>Sphingomonas</taxon>
    </lineage>
</organism>
<dbReference type="AlphaFoldDB" id="A0A2A4HWI1"/>
<dbReference type="InterPro" id="IPR009056">
    <property type="entry name" value="Cyt_c-like_dom"/>
</dbReference>
<feature type="domain" description="Cytochrome c" evidence="7">
    <location>
        <begin position="71"/>
        <end position="159"/>
    </location>
</feature>
<evidence type="ECO:0000313" key="9">
    <source>
        <dbReference type="Proteomes" id="UP000218784"/>
    </source>
</evidence>
<keyword evidence="1" id="KW-0813">Transport</keyword>
<dbReference type="Pfam" id="PF00034">
    <property type="entry name" value="Cytochrom_C"/>
    <property type="match status" value="1"/>
</dbReference>
<protein>
    <submittedName>
        <fullName evidence="8">Cytochrome C</fullName>
    </submittedName>
</protein>
<feature type="domain" description="Cytochrome c" evidence="7">
    <location>
        <begin position="275"/>
        <end position="356"/>
    </location>
</feature>
<name>A0A2A4HWI1_9SPHN</name>
<dbReference type="Gene3D" id="1.10.760.10">
    <property type="entry name" value="Cytochrome c-like domain"/>
    <property type="match status" value="3"/>
</dbReference>
<evidence type="ECO:0000256" key="2">
    <source>
        <dbReference type="ARBA" id="ARBA00022617"/>
    </source>
</evidence>
<dbReference type="EMBL" id="NWVD01000006">
    <property type="protein sequence ID" value="PCG08353.1"/>
    <property type="molecule type" value="Genomic_DNA"/>
</dbReference>
<dbReference type="GO" id="GO:0009055">
    <property type="term" value="F:electron transfer activity"/>
    <property type="evidence" value="ECO:0007669"/>
    <property type="project" value="InterPro"/>
</dbReference>
<evidence type="ECO:0000256" key="6">
    <source>
        <dbReference type="PROSITE-ProRule" id="PRU00433"/>
    </source>
</evidence>